<reference evidence="3" key="1">
    <citation type="journal article" date="2019" name="Int. J. Syst. Evol. Microbiol.">
        <title>The Global Catalogue of Microorganisms (GCM) 10K type strain sequencing project: providing services to taxonomists for standard genome sequencing and annotation.</title>
        <authorList>
            <consortium name="The Broad Institute Genomics Platform"/>
            <consortium name="The Broad Institute Genome Sequencing Center for Infectious Disease"/>
            <person name="Wu L."/>
            <person name="Ma J."/>
        </authorList>
    </citation>
    <scope>NUCLEOTIDE SEQUENCE [LARGE SCALE GENOMIC DNA]</scope>
    <source>
        <strain evidence="3">CCUG 61484</strain>
    </source>
</reference>
<dbReference type="Proteomes" id="UP001597010">
    <property type="component" value="Unassembled WGS sequence"/>
</dbReference>
<protein>
    <submittedName>
        <fullName evidence="2">Rhodanese-like domain-containing protein</fullName>
    </submittedName>
</protein>
<name>A0ABW3AMP8_9SPHI</name>
<evidence type="ECO:0000313" key="3">
    <source>
        <dbReference type="Proteomes" id="UP001597010"/>
    </source>
</evidence>
<dbReference type="PROSITE" id="PS50206">
    <property type="entry name" value="RHODANESE_3"/>
    <property type="match status" value="1"/>
</dbReference>
<dbReference type="PANTHER" id="PTHR43031:SF1">
    <property type="entry name" value="PYRIDINE NUCLEOTIDE-DISULPHIDE OXIDOREDUCTASE"/>
    <property type="match status" value="1"/>
</dbReference>
<accession>A0ABW3AMP8</accession>
<proteinExistence type="predicted"/>
<gene>
    <name evidence="2" type="ORF">ACFQZX_00810</name>
</gene>
<dbReference type="PANTHER" id="PTHR43031">
    <property type="entry name" value="FAD-DEPENDENT OXIDOREDUCTASE"/>
    <property type="match status" value="1"/>
</dbReference>
<evidence type="ECO:0000259" key="1">
    <source>
        <dbReference type="PROSITE" id="PS50206"/>
    </source>
</evidence>
<keyword evidence="3" id="KW-1185">Reference proteome</keyword>
<dbReference type="SMART" id="SM00450">
    <property type="entry name" value="RHOD"/>
    <property type="match status" value="1"/>
</dbReference>
<dbReference type="Gene3D" id="3.40.250.10">
    <property type="entry name" value="Rhodanese-like domain"/>
    <property type="match status" value="1"/>
</dbReference>
<dbReference type="InterPro" id="IPR050229">
    <property type="entry name" value="GlpE_sulfurtransferase"/>
</dbReference>
<dbReference type="InterPro" id="IPR001763">
    <property type="entry name" value="Rhodanese-like_dom"/>
</dbReference>
<comment type="caution">
    <text evidence="2">The sequence shown here is derived from an EMBL/GenBank/DDBJ whole genome shotgun (WGS) entry which is preliminary data.</text>
</comment>
<dbReference type="InterPro" id="IPR036873">
    <property type="entry name" value="Rhodanese-like_dom_sf"/>
</dbReference>
<organism evidence="2 3">
    <name type="scientific">Mucilaginibacter litoreus</name>
    <dbReference type="NCBI Taxonomy" id="1048221"/>
    <lineage>
        <taxon>Bacteria</taxon>
        <taxon>Pseudomonadati</taxon>
        <taxon>Bacteroidota</taxon>
        <taxon>Sphingobacteriia</taxon>
        <taxon>Sphingobacteriales</taxon>
        <taxon>Sphingobacteriaceae</taxon>
        <taxon>Mucilaginibacter</taxon>
    </lineage>
</organism>
<dbReference type="RefSeq" id="WP_377110841.1">
    <property type="nucleotide sequence ID" value="NZ_JBHTHZ010000001.1"/>
</dbReference>
<feature type="domain" description="Rhodanese" evidence="1">
    <location>
        <begin position="15"/>
        <end position="97"/>
    </location>
</feature>
<dbReference type="SUPFAM" id="SSF52821">
    <property type="entry name" value="Rhodanese/Cell cycle control phosphatase"/>
    <property type="match status" value="1"/>
</dbReference>
<sequence length="101" mass="11357">MCSINASELYQRLQRDERLDILDVREAIEYHTYNIGGLNIPVNRLQQNIDDIAYNKTDEIIVICSAGIRSKTAQAILLENGFKNVLNLKGGLIALQKQGLI</sequence>
<dbReference type="Pfam" id="PF00581">
    <property type="entry name" value="Rhodanese"/>
    <property type="match status" value="1"/>
</dbReference>
<dbReference type="EMBL" id="JBHTHZ010000001">
    <property type="protein sequence ID" value="MFD0792132.1"/>
    <property type="molecule type" value="Genomic_DNA"/>
</dbReference>
<evidence type="ECO:0000313" key="2">
    <source>
        <dbReference type="EMBL" id="MFD0792132.1"/>
    </source>
</evidence>
<dbReference type="CDD" id="cd00158">
    <property type="entry name" value="RHOD"/>
    <property type="match status" value="1"/>
</dbReference>